<dbReference type="KEGG" id="pmg:P9301_10831"/>
<dbReference type="AlphaFoldDB" id="A3PD81"/>
<sequence length="54" mass="6119">MSIKAKRPPISPPFNLSKFDLIKSIDKKTIVAFREEIFKKVNGLKGFNNISLAK</sequence>
<dbReference type="Proteomes" id="UP000001430">
    <property type="component" value="Chromosome"/>
</dbReference>
<organism evidence="1 2">
    <name type="scientific">Prochlorococcus marinus (strain MIT 9301)</name>
    <dbReference type="NCBI Taxonomy" id="167546"/>
    <lineage>
        <taxon>Bacteria</taxon>
        <taxon>Bacillati</taxon>
        <taxon>Cyanobacteriota</taxon>
        <taxon>Cyanophyceae</taxon>
        <taxon>Synechococcales</taxon>
        <taxon>Prochlorococcaceae</taxon>
        <taxon>Prochlorococcus</taxon>
    </lineage>
</organism>
<accession>A3PD81</accession>
<protein>
    <submittedName>
        <fullName evidence="1">Uncharacterized protein</fullName>
    </submittedName>
</protein>
<keyword evidence="2" id="KW-1185">Reference proteome</keyword>
<proteinExistence type="predicted"/>
<reference evidence="1 2" key="1">
    <citation type="journal article" date="2007" name="PLoS Genet.">
        <title>Patterns and implications of gene gain and loss in the evolution of Prochlorococcus.</title>
        <authorList>
            <person name="Kettler G.C."/>
            <person name="Martiny A.C."/>
            <person name="Huang K."/>
            <person name="Zucker J."/>
            <person name="Coleman M.L."/>
            <person name="Rodrigue S."/>
            <person name="Chen F."/>
            <person name="Lapidus A."/>
            <person name="Ferriera S."/>
            <person name="Johnson J."/>
            <person name="Steglich C."/>
            <person name="Church G.M."/>
            <person name="Richardson P."/>
            <person name="Chisholm S.W."/>
        </authorList>
    </citation>
    <scope>NUCLEOTIDE SEQUENCE [LARGE SCALE GENOMIC DNA]</scope>
    <source>
        <strain evidence="1 2">MIT 9301</strain>
    </source>
</reference>
<gene>
    <name evidence="1" type="ordered locus">P9301_10831</name>
</gene>
<name>A3PD81_PROM0</name>
<dbReference type="HOGENOM" id="CLU_207921_0_0_3"/>
<dbReference type="EMBL" id="CP000576">
    <property type="protein sequence ID" value="ABO17706.1"/>
    <property type="molecule type" value="Genomic_DNA"/>
</dbReference>
<evidence type="ECO:0000313" key="1">
    <source>
        <dbReference type="EMBL" id="ABO17706.1"/>
    </source>
</evidence>
<evidence type="ECO:0000313" key="2">
    <source>
        <dbReference type="Proteomes" id="UP000001430"/>
    </source>
</evidence>